<dbReference type="RefSeq" id="WP_068397512.1">
    <property type="nucleotide sequence ID" value="NZ_CP014504.1"/>
</dbReference>
<dbReference type="Proteomes" id="UP000071561">
    <property type="component" value="Chromosome"/>
</dbReference>
<comment type="similarity">
    <text evidence="1">Belongs to the 4-hydroxybenzoyl-CoA thioesterase family.</text>
</comment>
<sequence length="132" mass="15618">MQDYIFEIQLKVRDYECDIQGIVNNAVYQGYLEHARHEYLQSKLISFKELTAKGILLMVSRIEMDFKRSLTSRDTFQVKLRMERQGVKLVFFEDIFRLTDQALCLKAKVEVIAKINDKLTRGEIFDTLNLEF</sequence>
<evidence type="ECO:0000256" key="1">
    <source>
        <dbReference type="ARBA" id="ARBA00005953"/>
    </source>
</evidence>
<proteinExistence type="inferred from homology"/>
<keyword evidence="4" id="KW-1185">Reference proteome</keyword>
<evidence type="ECO:0000313" key="4">
    <source>
        <dbReference type="Proteomes" id="UP000071561"/>
    </source>
</evidence>
<dbReference type="GO" id="GO:0047617">
    <property type="term" value="F:fatty acyl-CoA hydrolase activity"/>
    <property type="evidence" value="ECO:0007669"/>
    <property type="project" value="TreeGrafter"/>
</dbReference>
<dbReference type="InterPro" id="IPR050563">
    <property type="entry name" value="4-hydroxybenzoyl-CoA_TE"/>
</dbReference>
<dbReference type="PANTHER" id="PTHR31793:SF27">
    <property type="entry name" value="NOVEL THIOESTERASE SUPERFAMILY DOMAIN AND SAPOSIN A-TYPE DOMAIN CONTAINING PROTEIN (0610012H03RIK)"/>
    <property type="match status" value="1"/>
</dbReference>
<dbReference type="SUPFAM" id="SSF54637">
    <property type="entry name" value="Thioesterase/thiol ester dehydrase-isomerase"/>
    <property type="match status" value="1"/>
</dbReference>
<accession>A0A127V9M5</accession>
<dbReference type="PANTHER" id="PTHR31793">
    <property type="entry name" value="4-HYDROXYBENZOYL-COA THIOESTERASE FAMILY MEMBER"/>
    <property type="match status" value="1"/>
</dbReference>
<dbReference type="Pfam" id="PF13279">
    <property type="entry name" value="4HBT_2"/>
    <property type="match status" value="1"/>
</dbReference>
<protein>
    <submittedName>
        <fullName evidence="3">Thioesterase</fullName>
    </submittedName>
</protein>
<name>A0A127V9M5_9SPHI</name>
<dbReference type="CDD" id="cd00586">
    <property type="entry name" value="4HBT"/>
    <property type="match status" value="1"/>
</dbReference>
<dbReference type="InterPro" id="IPR029069">
    <property type="entry name" value="HotDog_dom_sf"/>
</dbReference>
<dbReference type="EMBL" id="CP014504">
    <property type="protein sequence ID" value="AMP98004.1"/>
    <property type="molecule type" value="Genomic_DNA"/>
</dbReference>
<evidence type="ECO:0000313" key="3">
    <source>
        <dbReference type="EMBL" id="AMP98004.1"/>
    </source>
</evidence>
<dbReference type="PATRIC" id="fig|188932.3.peg.1110"/>
<gene>
    <name evidence="3" type="ORF">AY601_1075</name>
</gene>
<evidence type="ECO:0000256" key="2">
    <source>
        <dbReference type="ARBA" id="ARBA00022801"/>
    </source>
</evidence>
<dbReference type="Gene3D" id="3.10.129.10">
    <property type="entry name" value="Hotdog Thioesterase"/>
    <property type="match status" value="1"/>
</dbReference>
<dbReference type="AlphaFoldDB" id="A0A127V9M5"/>
<dbReference type="KEGG" id="pcm:AY601_1075"/>
<organism evidence="3 4">
    <name type="scientific">Pedobacter cryoconitis</name>
    <dbReference type="NCBI Taxonomy" id="188932"/>
    <lineage>
        <taxon>Bacteria</taxon>
        <taxon>Pseudomonadati</taxon>
        <taxon>Bacteroidota</taxon>
        <taxon>Sphingobacteriia</taxon>
        <taxon>Sphingobacteriales</taxon>
        <taxon>Sphingobacteriaceae</taxon>
        <taxon>Pedobacter</taxon>
    </lineage>
</organism>
<reference evidence="3 4" key="1">
    <citation type="submission" date="2016-03" db="EMBL/GenBank/DDBJ databases">
        <title>Complete genome sequence of Pedobacter cryoconitis PAMC 27485.</title>
        <authorList>
            <person name="Lee J."/>
            <person name="Kim O.-S."/>
        </authorList>
    </citation>
    <scope>NUCLEOTIDE SEQUENCE [LARGE SCALE GENOMIC DNA]</scope>
    <source>
        <strain evidence="3 4">PAMC 27485</strain>
    </source>
</reference>
<dbReference type="OrthoDB" id="9799036at2"/>
<keyword evidence="2" id="KW-0378">Hydrolase</keyword>